<keyword evidence="6" id="KW-1185">Reference proteome</keyword>
<dbReference type="EMBL" id="CP042430">
    <property type="protein sequence ID" value="QEC49150.1"/>
    <property type="molecule type" value="Genomic_DNA"/>
</dbReference>
<dbReference type="PANTHER" id="PTHR35807:SF2">
    <property type="entry name" value="TRANSCRIPTIONAL ACTIVATOR DOMAIN"/>
    <property type="match status" value="1"/>
</dbReference>
<dbReference type="GO" id="GO:0006355">
    <property type="term" value="P:regulation of DNA-templated transcription"/>
    <property type="evidence" value="ECO:0007669"/>
    <property type="project" value="InterPro"/>
</dbReference>
<dbReference type="OrthoDB" id="134985at2"/>
<feature type="DNA-binding region" description="OmpR/PhoB-type" evidence="3">
    <location>
        <begin position="100"/>
        <end position="206"/>
    </location>
</feature>
<evidence type="ECO:0000256" key="3">
    <source>
        <dbReference type="PROSITE-ProRule" id="PRU01091"/>
    </source>
</evidence>
<dbReference type="GO" id="GO:0003677">
    <property type="term" value="F:DNA binding"/>
    <property type="evidence" value="ECO:0007669"/>
    <property type="project" value="UniProtKB-UniRule"/>
</dbReference>
<evidence type="ECO:0000259" key="4">
    <source>
        <dbReference type="PROSITE" id="PS51755"/>
    </source>
</evidence>
<dbReference type="Pfam" id="PF00486">
    <property type="entry name" value="Trans_reg_C"/>
    <property type="match status" value="1"/>
</dbReference>
<protein>
    <recommendedName>
        <fullName evidence="4">OmpR/PhoB-type domain-containing protein</fullName>
    </recommendedName>
</protein>
<dbReference type="InterPro" id="IPR011990">
    <property type="entry name" value="TPR-like_helical_dom_sf"/>
</dbReference>
<gene>
    <name evidence="5" type="ORF">FSW04_17245</name>
</gene>
<dbReference type="InterPro" id="IPR036388">
    <property type="entry name" value="WH-like_DNA-bd_sf"/>
</dbReference>
<name>A0A5B8U804_9ACTN</name>
<keyword evidence="2 3" id="KW-0238">DNA-binding</keyword>
<dbReference type="PANTHER" id="PTHR35807">
    <property type="entry name" value="TRANSCRIPTIONAL REGULATOR REDD-RELATED"/>
    <property type="match status" value="1"/>
</dbReference>
<dbReference type="PROSITE" id="PS51755">
    <property type="entry name" value="OMPR_PHOB"/>
    <property type="match status" value="1"/>
</dbReference>
<dbReference type="InterPro" id="IPR001867">
    <property type="entry name" value="OmpR/PhoB-type_DNA-bd"/>
</dbReference>
<dbReference type="KEGG" id="bsol:FSW04_17245"/>
<dbReference type="GO" id="GO:0000160">
    <property type="term" value="P:phosphorelay signal transduction system"/>
    <property type="evidence" value="ECO:0007669"/>
    <property type="project" value="InterPro"/>
</dbReference>
<accession>A0A5B8U804</accession>
<dbReference type="InterPro" id="IPR005158">
    <property type="entry name" value="BTAD"/>
</dbReference>
<reference evidence="5 6" key="1">
    <citation type="journal article" date="2018" name="J. Microbiol.">
        <title>Baekduia soli gen. nov., sp. nov., a novel bacterium isolated from the soil of Baekdu Mountain and proposal of a novel family name, Baekduiaceae fam. nov.</title>
        <authorList>
            <person name="An D.S."/>
            <person name="Siddiqi M.Z."/>
            <person name="Kim K.H."/>
            <person name="Yu H.S."/>
            <person name="Im W.T."/>
        </authorList>
    </citation>
    <scope>NUCLEOTIDE SEQUENCE [LARGE SCALE GENOMIC DNA]</scope>
    <source>
        <strain evidence="5 6">BR7-21</strain>
    </source>
</reference>
<evidence type="ECO:0000256" key="1">
    <source>
        <dbReference type="ARBA" id="ARBA00005820"/>
    </source>
</evidence>
<dbReference type="SUPFAM" id="SSF46894">
    <property type="entry name" value="C-terminal effector domain of the bipartite response regulators"/>
    <property type="match status" value="1"/>
</dbReference>
<dbReference type="RefSeq" id="WP_146921490.1">
    <property type="nucleotide sequence ID" value="NZ_CP042430.1"/>
</dbReference>
<dbReference type="Proteomes" id="UP000321805">
    <property type="component" value="Chromosome"/>
</dbReference>
<dbReference type="SMART" id="SM01043">
    <property type="entry name" value="BTAD"/>
    <property type="match status" value="1"/>
</dbReference>
<dbReference type="InterPro" id="IPR016032">
    <property type="entry name" value="Sig_transdc_resp-reg_C-effctor"/>
</dbReference>
<dbReference type="Pfam" id="PF03704">
    <property type="entry name" value="BTAD"/>
    <property type="match status" value="1"/>
</dbReference>
<dbReference type="Gene3D" id="1.10.10.10">
    <property type="entry name" value="Winged helix-like DNA-binding domain superfamily/Winged helix DNA-binding domain"/>
    <property type="match status" value="1"/>
</dbReference>
<evidence type="ECO:0000313" key="5">
    <source>
        <dbReference type="EMBL" id="QEC49150.1"/>
    </source>
</evidence>
<dbReference type="InterPro" id="IPR051677">
    <property type="entry name" value="AfsR-DnrI-RedD_regulator"/>
</dbReference>
<evidence type="ECO:0000313" key="6">
    <source>
        <dbReference type="Proteomes" id="UP000321805"/>
    </source>
</evidence>
<dbReference type="SUPFAM" id="SSF48452">
    <property type="entry name" value="TPR-like"/>
    <property type="match status" value="1"/>
</dbReference>
<proteinExistence type="inferred from homology"/>
<organism evidence="5 6">
    <name type="scientific">Baekduia soli</name>
    <dbReference type="NCBI Taxonomy" id="496014"/>
    <lineage>
        <taxon>Bacteria</taxon>
        <taxon>Bacillati</taxon>
        <taxon>Actinomycetota</taxon>
        <taxon>Thermoleophilia</taxon>
        <taxon>Solirubrobacterales</taxon>
        <taxon>Baekduiaceae</taxon>
        <taxon>Baekduia</taxon>
    </lineage>
</organism>
<dbReference type="AlphaFoldDB" id="A0A5B8U804"/>
<sequence length="356" mass="39149">MANRAAGTLVGTGPELEPGTPGTVCDLIGCRRPGGPLESACLHELAAERDGPLPEVRIDLTKGAAASAAWVTVARVSATPELVLTEMRPGRAEDRRRRTAPHWTTGPRLRVITLGRTRLLGNEGPIEGRWLSNRSGRILKFLVAQRHRTVYTDEIAEKLWRESTPASVKALRYFVHILRTDLEPERQGRGKSSFVLAEPGGYALDRSNVEIDADEFEAHVAAGTEAGRAGDHVTAIQRLAAGVALYGGDFLADEPYAEWALDERDRLHNLAADALRTLVRLRQGQGQDDPEGVLADLERLTTLEPFDVEAHADLLALLVQRGRRSEAVRRYQALRHRMLSTFNEDLGFSLADIALR</sequence>
<dbReference type="Gene3D" id="1.25.40.10">
    <property type="entry name" value="Tetratricopeptide repeat domain"/>
    <property type="match status" value="1"/>
</dbReference>
<comment type="similarity">
    <text evidence="1">Belongs to the AfsR/DnrI/RedD regulatory family.</text>
</comment>
<evidence type="ECO:0000256" key="2">
    <source>
        <dbReference type="ARBA" id="ARBA00023125"/>
    </source>
</evidence>
<feature type="domain" description="OmpR/PhoB-type" evidence="4">
    <location>
        <begin position="100"/>
        <end position="206"/>
    </location>
</feature>